<evidence type="ECO:0000259" key="4">
    <source>
        <dbReference type="Pfam" id="PF20469"/>
    </source>
</evidence>
<dbReference type="EMBL" id="LN829119">
    <property type="protein sequence ID" value="CPR19207.1"/>
    <property type="molecule type" value="Genomic_DNA"/>
</dbReference>
<accession>A0A0D6JG55</accession>
<dbReference type="PANTHER" id="PTHR43581:SF4">
    <property type="entry name" value="ATP_GTP PHOSPHATASE"/>
    <property type="match status" value="1"/>
</dbReference>
<evidence type="ECO:0000256" key="1">
    <source>
        <dbReference type="SAM" id="MobiDB-lite"/>
    </source>
</evidence>
<dbReference type="RefSeq" id="WP_046478118.1">
    <property type="nucleotide sequence ID" value="NZ_LN829118.1"/>
</dbReference>
<dbReference type="Pfam" id="PF13476">
    <property type="entry name" value="AAA_23"/>
    <property type="match status" value="1"/>
</dbReference>
<keyword evidence="6" id="KW-1185">Reference proteome</keyword>
<dbReference type="GO" id="GO:0016887">
    <property type="term" value="F:ATP hydrolysis activity"/>
    <property type="evidence" value="ECO:0007669"/>
    <property type="project" value="InterPro"/>
</dbReference>
<proteinExistence type="predicted"/>
<dbReference type="InterPro" id="IPR034139">
    <property type="entry name" value="TOPRIM_OLD"/>
</dbReference>
<dbReference type="Pfam" id="PF20469">
    <property type="entry name" value="OLD-like_TOPRIM"/>
    <property type="match status" value="1"/>
</dbReference>
<dbReference type="Gene3D" id="3.40.50.300">
    <property type="entry name" value="P-loop containing nucleotide triphosphate hydrolases"/>
    <property type="match status" value="1"/>
</dbReference>
<evidence type="ECO:0000259" key="2">
    <source>
        <dbReference type="Pfam" id="PF13175"/>
    </source>
</evidence>
<dbReference type="InterPro" id="IPR051396">
    <property type="entry name" value="Bact_Antivir_Def_Nuclease"/>
</dbReference>
<dbReference type="GO" id="GO:0006302">
    <property type="term" value="P:double-strand break repair"/>
    <property type="evidence" value="ECO:0007669"/>
    <property type="project" value="InterPro"/>
</dbReference>
<dbReference type="InterPro" id="IPR027417">
    <property type="entry name" value="P-loop_NTPase"/>
</dbReference>
<gene>
    <name evidence="5" type="ORF">YBN1229_v1_2058</name>
</gene>
<dbReference type="Proteomes" id="UP000033187">
    <property type="component" value="Chromosome 1"/>
</dbReference>
<dbReference type="KEGG" id="fiy:BN1229_v1_2058"/>
<organism evidence="5 6">
    <name type="scientific">Candidatus Filomicrobium marinum</name>
    <dbReference type="NCBI Taxonomy" id="1608628"/>
    <lineage>
        <taxon>Bacteria</taxon>
        <taxon>Pseudomonadati</taxon>
        <taxon>Pseudomonadota</taxon>
        <taxon>Alphaproteobacteria</taxon>
        <taxon>Hyphomicrobiales</taxon>
        <taxon>Hyphomicrobiaceae</taxon>
        <taxon>Filomicrobium</taxon>
    </lineage>
</organism>
<reference evidence="6" key="1">
    <citation type="submission" date="2015-02" db="EMBL/GenBank/DDBJ databases">
        <authorList>
            <person name="Chooi Y.-H."/>
        </authorList>
    </citation>
    <scope>NUCLEOTIDE SEQUENCE [LARGE SCALE GENOMIC DNA]</scope>
    <source>
        <strain evidence="6">strain Y</strain>
    </source>
</reference>
<feature type="domain" description="OLD protein-like TOPRIM" evidence="4">
    <location>
        <begin position="382"/>
        <end position="451"/>
    </location>
</feature>
<dbReference type="Pfam" id="PF13175">
    <property type="entry name" value="AAA_15"/>
    <property type="match status" value="1"/>
</dbReference>
<feature type="domain" description="Rad50/SbcC-type AAA" evidence="3">
    <location>
        <begin position="5"/>
        <end position="84"/>
    </location>
</feature>
<feature type="compositionally biased region" description="Low complexity" evidence="1">
    <location>
        <begin position="611"/>
        <end position="623"/>
    </location>
</feature>
<evidence type="ECO:0000313" key="6">
    <source>
        <dbReference type="Proteomes" id="UP000033187"/>
    </source>
</evidence>
<evidence type="ECO:0000313" key="5">
    <source>
        <dbReference type="EMBL" id="CPR19207.1"/>
    </source>
</evidence>
<name>A0A0D6JG55_9HYPH</name>
<dbReference type="AlphaFoldDB" id="A0A0D6JG55"/>
<dbReference type="OrthoDB" id="9816534at2"/>
<dbReference type="InterPro" id="IPR041685">
    <property type="entry name" value="AAA_GajA/Old/RecF-like"/>
</dbReference>
<dbReference type="PANTHER" id="PTHR43581">
    <property type="entry name" value="ATP/GTP PHOSPHATASE"/>
    <property type="match status" value="1"/>
</dbReference>
<feature type="region of interest" description="Disordered" evidence="1">
    <location>
        <begin position="611"/>
        <end position="630"/>
    </location>
</feature>
<dbReference type="CDD" id="cd01026">
    <property type="entry name" value="TOPRIM_OLD"/>
    <property type="match status" value="1"/>
</dbReference>
<dbReference type="InterPro" id="IPR038729">
    <property type="entry name" value="Rad50/SbcC_AAA"/>
</dbReference>
<evidence type="ECO:0000259" key="3">
    <source>
        <dbReference type="Pfam" id="PF13476"/>
    </source>
</evidence>
<protein>
    <submittedName>
        <fullName evidence="5">Chromosome segregation protein SMC</fullName>
    </submittedName>
</protein>
<dbReference type="KEGG" id="fil:BN1229_v1_2056"/>
<sequence>MYLKELHVTNFRNVGNGQPLCVPFQQGLNLIVGENDAGKTGLIDAIRYCLGTRGQYYERITISDFFCGDGQQSKEFSIRCVFDGLTPDEVGNFAEWLTNIPGEDGQPGRSELQVSLTAKLQADESVYPERSTGSGKDVDGKLREYLQATYLRPLRDASAELRPGRRSRLAQILQTLPEMRPEKDATVADTLAKIMVDSQKNISDNKTIKNIEKRLREEYLADAALTGTSLLPKLGMGVKFSFEQVIERLQLELHPPNGVNLAVNRGLGLDNVLFMCAELLLLQSEATAQLPLLLVEEPEAHLHPQMQSSVIAMLDNQATNRRKAQILLTTHSPLLAGSADPQNVIMIGAGTTFPLSSSHTKLEPGDYKFLRRFLDATKANLFFAKGVVMVEGDAEVLLLPALAEKIGRPFTKHGVSIVNVGTVGFYRYARIFQRQKPPVLPVPVACITDRDVPPTAAASLLREGRKTEDQFEQTEIQTHIAKKTAKDGEPVKTFVSPCWTLEFDLAEGGLLDEMNRAITRARHTGTKTEETLDQEAKTFFDSLTGTVREKAVKVCEPLLKNGSNLSKPTVAHELASILRNLPDTPEQMRARLPAYLVEAIDYVTSPLTASAPAPAQQATQGSSDAPAQLG</sequence>
<feature type="domain" description="Endonuclease GajA/Old nuclease/RecF-like AAA" evidence="2">
    <location>
        <begin position="158"/>
        <end position="335"/>
    </location>
</feature>
<dbReference type="SUPFAM" id="SSF52540">
    <property type="entry name" value="P-loop containing nucleoside triphosphate hydrolases"/>
    <property type="match status" value="1"/>
</dbReference>